<evidence type="ECO:0000256" key="4">
    <source>
        <dbReference type="ARBA" id="ARBA00023136"/>
    </source>
</evidence>
<dbReference type="OrthoDB" id="690928at2759"/>
<dbReference type="EMBL" id="GL378331">
    <property type="protein sequence ID" value="EFJ50464.1"/>
    <property type="molecule type" value="Genomic_DNA"/>
</dbReference>
<dbReference type="GO" id="GO:0016020">
    <property type="term" value="C:membrane"/>
    <property type="evidence" value="ECO:0007669"/>
    <property type="project" value="UniProtKB-SubCell"/>
</dbReference>
<gene>
    <name evidence="7" type="ORF">VOLCADRAFT_48549</name>
</gene>
<dbReference type="InParanoid" id="D8TQ35"/>
<keyword evidence="2 5" id="KW-0812">Transmembrane</keyword>
<name>D8TQ35_VOLCA</name>
<evidence type="ECO:0000256" key="5">
    <source>
        <dbReference type="SAM" id="Phobius"/>
    </source>
</evidence>
<feature type="transmembrane region" description="Helical" evidence="5">
    <location>
        <begin position="24"/>
        <end position="44"/>
    </location>
</feature>
<dbReference type="InterPro" id="IPR052263">
    <property type="entry name" value="GPI_Anchor_Biosynth"/>
</dbReference>
<feature type="non-terminal residue" evidence="7">
    <location>
        <position position="1"/>
    </location>
</feature>
<keyword evidence="3 5" id="KW-1133">Transmembrane helix</keyword>
<keyword evidence="4 5" id="KW-0472">Membrane</keyword>
<keyword evidence="8" id="KW-1185">Reference proteome</keyword>
<dbReference type="STRING" id="3068.D8TQ35"/>
<evidence type="ECO:0000313" key="7">
    <source>
        <dbReference type="EMBL" id="EFJ50464.1"/>
    </source>
</evidence>
<reference evidence="7 8" key="1">
    <citation type="journal article" date="2010" name="Science">
        <title>Genomic analysis of organismal complexity in the multicellular green alga Volvox carteri.</title>
        <authorList>
            <person name="Prochnik S.E."/>
            <person name="Umen J."/>
            <person name="Nedelcu A.M."/>
            <person name="Hallmann A."/>
            <person name="Miller S.M."/>
            <person name="Nishii I."/>
            <person name="Ferris P."/>
            <person name="Kuo A."/>
            <person name="Mitros T."/>
            <person name="Fritz-Laylin L.K."/>
            <person name="Hellsten U."/>
            <person name="Chapman J."/>
            <person name="Simakov O."/>
            <person name="Rensing S.A."/>
            <person name="Terry A."/>
            <person name="Pangilinan J."/>
            <person name="Kapitonov V."/>
            <person name="Jurka J."/>
            <person name="Salamov A."/>
            <person name="Shapiro H."/>
            <person name="Schmutz J."/>
            <person name="Grimwood J."/>
            <person name="Lindquist E."/>
            <person name="Lucas S."/>
            <person name="Grigoriev I.V."/>
            <person name="Schmitt R."/>
            <person name="Kirk D."/>
            <person name="Rokhsar D.S."/>
        </authorList>
    </citation>
    <scope>NUCLEOTIDE SEQUENCE [LARGE SCALE GENOMIC DNA]</scope>
    <source>
        <strain evidence="8">f. Nagariensis / Eve</strain>
    </source>
</reference>
<evidence type="ECO:0000256" key="1">
    <source>
        <dbReference type="ARBA" id="ARBA00004141"/>
    </source>
</evidence>
<feature type="non-terminal residue" evidence="7">
    <location>
        <position position="55"/>
    </location>
</feature>
<dbReference type="PANTHER" id="PTHR46346:SF1">
    <property type="entry name" value="PHOSPHATIDYLINOSITOL N-ACETYLGLUCOSAMINYLTRANSFERASE SUBUNIT P"/>
    <property type="match status" value="1"/>
</dbReference>
<evidence type="ECO:0000256" key="3">
    <source>
        <dbReference type="ARBA" id="ARBA00022989"/>
    </source>
</evidence>
<evidence type="ECO:0000259" key="6">
    <source>
        <dbReference type="Pfam" id="PF08510"/>
    </source>
</evidence>
<accession>D8TQ35</accession>
<proteinExistence type="predicted"/>
<evidence type="ECO:0000256" key="2">
    <source>
        <dbReference type="ARBA" id="ARBA00022692"/>
    </source>
</evidence>
<protein>
    <recommendedName>
        <fullName evidence="6">PIG-P domain-containing protein</fullName>
    </recommendedName>
</protein>
<evidence type="ECO:0000313" key="8">
    <source>
        <dbReference type="Proteomes" id="UP000001058"/>
    </source>
</evidence>
<dbReference type="InterPro" id="IPR013717">
    <property type="entry name" value="PIG-P"/>
</dbReference>
<dbReference type="RefSeq" id="XP_002948589.1">
    <property type="nucleotide sequence ID" value="XM_002948543.1"/>
</dbReference>
<dbReference type="GeneID" id="9624763"/>
<comment type="subcellular location">
    <subcellularLocation>
        <location evidence="1">Membrane</location>
        <topology evidence="1">Multi-pass membrane protein</topology>
    </subcellularLocation>
</comment>
<dbReference type="AlphaFoldDB" id="D8TQ35"/>
<feature type="domain" description="PIG-P" evidence="6">
    <location>
        <begin position="1"/>
        <end position="49"/>
    </location>
</feature>
<dbReference type="Pfam" id="PF08510">
    <property type="entry name" value="PIG-P"/>
    <property type="match status" value="1"/>
</dbReference>
<organism evidence="8">
    <name type="scientific">Volvox carteri f. nagariensis</name>
    <dbReference type="NCBI Taxonomy" id="3068"/>
    <lineage>
        <taxon>Eukaryota</taxon>
        <taxon>Viridiplantae</taxon>
        <taxon>Chlorophyta</taxon>
        <taxon>core chlorophytes</taxon>
        <taxon>Chlorophyceae</taxon>
        <taxon>CS clade</taxon>
        <taxon>Chlamydomonadales</taxon>
        <taxon>Volvocaceae</taxon>
        <taxon>Volvox</taxon>
    </lineage>
</organism>
<dbReference type="KEGG" id="vcn:VOLCADRAFT_48549"/>
<dbReference type="GO" id="GO:0005783">
    <property type="term" value="C:endoplasmic reticulum"/>
    <property type="evidence" value="ECO:0007669"/>
    <property type="project" value="TreeGrafter"/>
</dbReference>
<sequence>YLCWLFIPERLLHSIGITYYPSKYWAVAGPAWLTIAVVWGLWLYEGCVLQPTEKI</sequence>
<dbReference type="PANTHER" id="PTHR46346">
    <property type="entry name" value="PHOSPHATIDYLINOSITOL N-ACETYLGLUCOSAMINYLTRANSFERASE SUBUNIT P"/>
    <property type="match status" value="1"/>
</dbReference>
<dbReference type="GO" id="GO:0006506">
    <property type="term" value="P:GPI anchor biosynthetic process"/>
    <property type="evidence" value="ECO:0007669"/>
    <property type="project" value="TreeGrafter"/>
</dbReference>
<dbReference type="Proteomes" id="UP000001058">
    <property type="component" value="Unassembled WGS sequence"/>
</dbReference>